<dbReference type="AlphaFoldDB" id="A0A0C2CVS9"/>
<dbReference type="Pfam" id="PF14267">
    <property type="entry name" value="DUF4357"/>
    <property type="match status" value="1"/>
</dbReference>
<dbReference type="EMBL" id="JMCC02000059">
    <property type="protein sequence ID" value="KIG15181.1"/>
    <property type="molecule type" value="Genomic_DNA"/>
</dbReference>
<evidence type="ECO:0000313" key="3">
    <source>
        <dbReference type="Proteomes" id="UP000031599"/>
    </source>
</evidence>
<organism evidence="2 3">
    <name type="scientific">Enhygromyxa salina</name>
    <dbReference type="NCBI Taxonomy" id="215803"/>
    <lineage>
        <taxon>Bacteria</taxon>
        <taxon>Pseudomonadati</taxon>
        <taxon>Myxococcota</taxon>
        <taxon>Polyangia</taxon>
        <taxon>Nannocystales</taxon>
        <taxon>Nannocystaceae</taxon>
        <taxon>Enhygromyxa</taxon>
    </lineage>
</organism>
<name>A0A0C2CVS9_9BACT</name>
<proteinExistence type="predicted"/>
<evidence type="ECO:0000313" key="2">
    <source>
        <dbReference type="EMBL" id="KIG15181.1"/>
    </source>
</evidence>
<comment type="caution">
    <text evidence="2">The sequence shown here is derived from an EMBL/GenBank/DDBJ whole genome shotgun (WGS) entry which is preliminary data.</text>
</comment>
<protein>
    <recommendedName>
        <fullName evidence="1">DUF4357 domain-containing protein</fullName>
    </recommendedName>
</protein>
<accession>A0A0C2CVS9</accession>
<dbReference type="Proteomes" id="UP000031599">
    <property type="component" value="Unassembled WGS sequence"/>
</dbReference>
<evidence type="ECO:0000259" key="1">
    <source>
        <dbReference type="Pfam" id="PF14267"/>
    </source>
</evidence>
<sequence length="295" mass="32900">MSKQIKIFLVDGTPTGLRTAELGLSTCKAVMAPRSQLAELQRREEAGRTGVYLLVGPDLKDARRDAIYIGEGDNVFRRIREHDMSDRMDFFEQVALFVSKDENLTKAHVRFLEARLLQLADDAKQSIIVNHQRPEGGQLPEADRAEMEELVQHILLLAGTFGIHAFKSLRHAAARDSAEQPDLGLRFSYSGKGYDATCVFRDGEFLVLAGSTVRVEEANSLSDYSRAKRAALISNRVLVREGDLLRFTKDHVFPSASGAAMVVSGGTVNGKRAWRLEDGRTFGDWEQAQFELEDE</sequence>
<reference evidence="2 3" key="1">
    <citation type="submission" date="2014-12" db="EMBL/GenBank/DDBJ databases">
        <title>Genome assembly of Enhygromyxa salina DSM 15201.</title>
        <authorList>
            <person name="Sharma G."/>
            <person name="Subramanian S."/>
        </authorList>
    </citation>
    <scope>NUCLEOTIDE SEQUENCE [LARGE SCALE GENOMIC DNA]</scope>
    <source>
        <strain evidence="2 3">DSM 15201</strain>
    </source>
</reference>
<dbReference type="InterPro" id="IPR025579">
    <property type="entry name" value="DUF4357"/>
</dbReference>
<dbReference type="CDD" id="cd10447">
    <property type="entry name" value="GIY-YIG_unchar_2"/>
    <property type="match status" value="1"/>
</dbReference>
<feature type="domain" description="DUF4357" evidence="1">
    <location>
        <begin position="229"/>
        <end position="281"/>
    </location>
</feature>
<gene>
    <name evidence="2" type="ORF">DB30_05881</name>
</gene>
<dbReference type="RefSeq" id="WP_052552232.1">
    <property type="nucleotide sequence ID" value="NZ_JMCC02000059.1"/>
</dbReference>